<dbReference type="SUPFAM" id="SSF56784">
    <property type="entry name" value="HAD-like"/>
    <property type="match status" value="1"/>
</dbReference>
<dbReference type="InterPro" id="IPR006439">
    <property type="entry name" value="HAD-SF_hydro_IA"/>
</dbReference>
<dbReference type="Gene3D" id="3.40.50.1000">
    <property type="entry name" value="HAD superfamily/HAD-like"/>
    <property type="match status" value="1"/>
</dbReference>
<dbReference type="PANTHER" id="PTHR46470">
    <property type="entry name" value="N-ACYLNEURAMINATE-9-PHOSPHATASE"/>
    <property type="match status" value="1"/>
</dbReference>
<dbReference type="SFLD" id="SFLDS00003">
    <property type="entry name" value="Haloacid_Dehalogenase"/>
    <property type="match status" value="1"/>
</dbReference>
<organism evidence="5 6">
    <name type="scientific">Candidatus Geothrix skivensis</name>
    <dbReference type="NCBI Taxonomy" id="2954439"/>
    <lineage>
        <taxon>Bacteria</taxon>
        <taxon>Pseudomonadati</taxon>
        <taxon>Acidobacteriota</taxon>
        <taxon>Holophagae</taxon>
        <taxon>Holophagales</taxon>
        <taxon>Holophagaceae</taxon>
        <taxon>Geothrix</taxon>
    </lineage>
</organism>
<dbReference type="NCBIfam" id="TIGR01549">
    <property type="entry name" value="HAD-SF-IA-v1"/>
    <property type="match status" value="1"/>
</dbReference>
<protein>
    <submittedName>
        <fullName evidence="5">HAD family hydrolase</fullName>
    </submittedName>
</protein>
<dbReference type="Gene3D" id="1.20.120.1600">
    <property type="match status" value="1"/>
</dbReference>
<evidence type="ECO:0000256" key="1">
    <source>
        <dbReference type="ARBA" id="ARBA00001946"/>
    </source>
</evidence>
<dbReference type="PANTHER" id="PTHR46470:SF2">
    <property type="entry name" value="GLYCERALDEHYDE 3-PHOSPHATE PHOSPHATASE"/>
    <property type="match status" value="1"/>
</dbReference>
<dbReference type="SFLD" id="SFLDG01129">
    <property type="entry name" value="C1.5:_HAD__Beta-PGM__Phosphata"/>
    <property type="match status" value="1"/>
</dbReference>
<evidence type="ECO:0000313" key="5">
    <source>
        <dbReference type="EMBL" id="MBK9797928.1"/>
    </source>
</evidence>
<dbReference type="PRINTS" id="PR00413">
    <property type="entry name" value="HADHALOGNASE"/>
</dbReference>
<dbReference type="Pfam" id="PF00702">
    <property type="entry name" value="Hydrolase"/>
    <property type="match status" value="1"/>
</dbReference>
<accession>A0A9D7XJQ5</accession>
<evidence type="ECO:0000256" key="4">
    <source>
        <dbReference type="ARBA" id="ARBA00022842"/>
    </source>
</evidence>
<evidence type="ECO:0000256" key="3">
    <source>
        <dbReference type="ARBA" id="ARBA00022801"/>
    </source>
</evidence>
<keyword evidence="2" id="KW-0479">Metal-binding</keyword>
<dbReference type="GO" id="GO:0046872">
    <property type="term" value="F:metal ion binding"/>
    <property type="evidence" value="ECO:0007669"/>
    <property type="project" value="UniProtKB-KW"/>
</dbReference>
<gene>
    <name evidence="5" type="ORF">IPP58_15880</name>
</gene>
<evidence type="ECO:0000256" key="2">
    <source>
        <dbReference type="ARBA" id="ARBA00022723"/>
    </source>
</evidence>
<reference evidence="5" key="1">
    <citation type="submission" date="2020-10" db="EMBL/GenBank/DDBJ databases">
        <title>Connecting structure to function with the recovery of over 1000 high-quality activated sludge metagenome-assembled genomes encoding full-length rRNA genes using long-read sequencing.</title>
        <authorList>
            <person name="Singleton C.M."/>
            <person name="Petriglieri F."/>
            <person name="Kristensen J.M."/>
            <person name="Kirkegaard R.H."/>
            <person name="Michaelsen T.Y."/>
            <person name="Andersen M.H."/>
            <person name="Karst S.M."/>
            <person name="Dueholm M.S."/>
            <person name="Nielsen P.H."/>
            <person name="Albertsen M."/>
        </authorList>
    </citation>
    <scope>NUCLEOTIDE SEQUENCE</scope>
    <source>
        <strain evidence="5">Skiv_18-Q3-R9-52_MAXAC.067</strain>
    </source>
</reference>
<sequence length="226" mass="25030">MIRAVVFDLWNTLVFSPAGSPFQRMKDLLRPEQVAFFPALVRDGMVQPHASVRAFLETWKGPVHLDEAQMEAMVQAFAEAGGQAECFPGTPEAVGAVRDLARVALLSNTQTFGLELLERLGIAERIRTRILSAEIGALKPEPSAFETVQRRLGLFPGNLAMVGDNWNDDVEGAVAAGWTAIWVNRELKPRPDHDPELPIYEVRSLDRVPELIRSLQEGMRCPTCLG</sequence>
<dbReference type="GO" id="GO:0044281">
    <property type="term" value="P:small molecule metabolic process"/>
    <property type="evidence" value="ECO:0007669"/>
    <property type="project" value="UniProtKB-ARBA"/>
</dbReference>
<dbReference type="InterPro" id="IPR036412">
    <property type="entry name" value="HAD-like_sf"/>
</dbReference>
<keyword evidence="3 5" id="KW-0378">Hydrolase</keyword>
<dbReference type="GO" id="GO:0016791">
    <property type="term" value="F:phosphatase activity"/>
    <property type="evidence" value="ECO:0007669"/>
    <property type="project" value="TreeGrafter"/>
</dbReference>
<evidence type="ECO:0000313" key="6">
    <source>
        <dbReference type="Proteomes" id="UP000886657"/>
    </source>
</evidence>
<dbReference type="AlphaFoldDB" id="A0A9D7XJQ5"/>
<dbReference type="EMBL" id="JADKIO010000012">
    <property type="protein sequence ID" value="MBK9797928.1"/>
    <property type="molecule type" value="Genomic_DNA"/>
</dbReference>
<dbReference type="InterPro" id="IPR023214">
    <property type="entry name" value="HAD_sf"/>
</dbReference>
<comment type="cofactor">
    <cofactor evidence="1">
        <name>Mg(2+)</name>
        <dbReference type="ChEBI" id="CHEBI:18420"/>
    </cofactor>
</comment>
<proteinExistence type="predicted"/>
<name>A0A9D7XJQ5_9BACT</name>
<keyword evidence="4" id="KW-0460">Magnesium</keyword>
<dbReference type="InterPro" id="IPR051400">
    <property type="entry name" value="HAD-like_hydrolase"/>
</dbReference>
<comment type="caution">
    <text evidence="5">The sequence shown here is derived from an EMBL/GenBank/DDBJ whole genome shotgun (WGS) entry which is preliminary data.</text>
</comment>
<dbReference type="Proteomes" id="UP000886657">
    <property type="component" value="Unassembled WGS sequence"/>
</dbReference>